<evidence type="ECO:0000313" key="2">
    <source>
        <dbReference type="Proteomes" id="UP001341840"/>
    </source>
</evidence>
<reference evidence="1 2" key="1">
    <citation type="journal article" date="2023" name="Plants (Basel)">
        <title>Bridging the Gap: Combining Genomics and Transcriptomics Approaches to Understand Stylosanthes scabra, an Orphan Legume from the Brazilian Caatinga.</title>
        <authorList>
            <person name="Ferreira-Neto J.R.C."/>
            <person name="da Silva M.D."/>
            <person name="Binneck E."/>
            <person name="de Melo N.F."/>
            <person name="da Silva R.H."/>
            <person name="de Melo A.L.T.M."/>
            <person name="Pandolfi V."/>
            <person name="Bustamante F.O."/>
            <person name="Brasileiro-Vidal A.C."/>
            <person name="Benko-Iseppon A.M."/>
        </authorList>
    </citation>
    <scope>NUCLEOTIDE SEQUENCE [LARGE SCALE GENOMIC DNA]</scope>
    <source>
        <tissue evidence="1">Leaves</tissue>
    </source>
</reference>
<proteinExistence type="predicted"/>
<keyword evidence="2" id="KW-1185">Reference proteome</keyword>
<evidence type="ECO:0000313" key="1">
    <source>
        <dbReference type="EMBL" id="MED6181077.1"/>
    </source>
</evidence>
<accession>A0ABU6W7A0</accession>
<dbReference type="Proteomes" id="UP001341840">
    <property type="component" value="Unassembled WGS sequence"/>
</dbReference>
<organism evidence="1 2">
    <name type="scientific">Stylosanthes scabra</name>
    <dbReference type="NCBI Taxonomy" id="79078"/>
    <lineage>
        <taxon>Eukaryota</taxon>
        <taxon>Viridiplantae</taxon>
        <taxon>Streptophyta</taxon>
        <taxon>Embryophyta</taxon>
        <taxon>Tracheophyta</taxon>
        <taxon>Spermatophyta</taxon>
        <taxon>Magnoliopsida</taxon>
        <taxon>eudicotyledons</taxon>
        <taxon>Gunneridae</taxon>
        <taxon>Pentapetalae</taxon>
        <taxon>rosids</taxon>
        <taxon>fabids</taxon>
        <taxon>Fabales</taxon>
        <taxon>Fabaceae</taxon>
        <taxon>Papilionoideae</taxon>
        <taxon>50 kb inversion clade</taxon>
        <taxon>dalbergioids sensu lato</taxon>
        <taxon>Dalbergieae</taxon>
        <taxon>Pterocarpus clade</taxon>
        <taxon>Stylosanthes</taxon>
    </lineage>
</organism>
<name>A0ABU6W7A0_9FABA</name>
<dbReference type="EMBL" id="JASCZI010181288">
    <property type="protein sequence ID" value="MED6181077.1"/>
    <property type="molecule type" value="Genomic_DNA"/>
</dbReference>
<sequence length="88" mass="9623">MSLVQSKPELFTIGEVQNLLFNHEINIEKFKQLSLITAQANLVHNSSSSSNFQNRNYGASDYTGPDQLYVANGTGISIAKQGDTRSSS</sequence>
<gene>
    <name evidence="1" type="ORF">PIB30_016220</name>
</gene>
<comment type="caution">
    <text evidence="1">The sequence shown here is derived from an EMBL/GenBank/DDBJ whole genome shotgun (WGS) entry which is preliminary data.</text>
</comment>
<protein>
    <submittedName>
        <fullName evidence="1">Uncharacterized protein</fullName>
    </submittedName>
</protein>